<protein>
    <submittedName>
        <fullName evidence="2">Coiled coil domain-containing protein</fullName>
    </submittedName>
</protein>
<organism evidence="2">
    <name type="scientific">Desulfobacca acetoxidans</name>
    <dbReference type="NCBI Taxonomy" id="60893"/>
    <lineage>
        <taxon>Bacteria</taxon>
        <taxon>Pseudomonadati</taxon>
        <taxon>Thermodesulfobacteriota</taxon>
        <taxon>Desulfobaccia</taxon>
        <taxon>Desulfobaccales</taxon>
        <taxon>Desulfobaccaceae</taxon>
        <taxon>Desulfobacca</taxon>
    </lineage>
</organism>
<sequence length="95" mass="10757">MSLPEAYREQVEAKLKVWSAQIKELKAKAELAKAETKVELQKQIQSLQAKQEAVRTKLKELQGAGAAAWEKAKPELEQALEHLKNAWDNVKKTFS</sequence>
<dbReference type="AlphaFoldDB" id="A0A7V6DPW6"/>
<reference evidence="2" key="1">
    <citation type="journal article" date="2020" name="mSystems">
        <title>Genome- and Community-Level Interaction Insights into Carbon Utilization and Element Cycling Functions of Hydrothermarchaeota in Hydrothermal Sediment.</title>
        <authorList>
            <person name="Zhou Z."/>
            <person name="Liu Y."/>
            <person name="Xu W."/>
            <person name="Pan J."/>
            <person name="Luo Z.H."/>
            <person name="Li M."/>
        </authorList>
    </citation>
    <scope>NUCLEOTIDE SEQUENCE [LARGE SCALE GENOMIC DNA]</scope>
    <source>
        <strain evidence="2">SpSt-767</strain>
    </source>
</reference>
<keyword evidence="1" id="KW-0175">Coiled coil</keyword>
<comment type="caution">
    <text evidence="2">The sequence shown here is derived from an EMBL/GenBank/DDBJ whole genome shotgun (WGS) entry which is preliminary data.</text>
</comment>
<evidence type="ECO:0000256" key="1">
    <source>
        <dbReference type="SAM" id="Coils"/>
    </source>
</evidence>
<gene>
    <name evidence="2" type="ORF">ENV52_07810</name>
</gene>
<accession>A0A7V6DPW6</accession>
<feature type="coiled-coil region" evidence="1">
    <location>
        <begin position="8"/>
        <end position="86"/>
    </location>
</feature>
<name>A0A7V6DPW6_9BACT</name>
<evidence type="ECO:0000313" key="2">
    <source>
        <dbReference type="EMBL" id="HHS29589.1"/>
    </source>
</evidence>
<proteinExistence type="predicted"/>
<dbReference type="EMBL" id="DTGR01000128">
    <property type="protein sequence ID" value="HHS29589.1"/>
    <property type="molecule type" value="Genomic_DNA"/>
</dbReference>